<reference evidence="6 7" key="1">
    <citation type="journal article" date="2012" name="New Phytol.">
        <title>Insight into trade-off between wood decay and parasitism from the genome of a fungal forest pathogen.</title>
        <authorList>
            <person name="Olson A."/>
            <person name="Aerts A."/>
            <person name="Asiegbu F."/>
            <person name="Belbahri L."/>
            <person name="Bouzid O."/>
            <person name="Broberg A."/>
            <person name="Canback B."/>
            <person name="Coutinho P.M."/>
            <person name="Cullen D."/>
            <person name="Dalman K."/>
            <person name="Deflorio G."/>
            <person name="van Diepen L.T."/>
            <person name="Dunand C."/>
            <person name="Duplessis S."/>
            <person name="Durling M."/>
            <person name="Gonthier P."/>
            <person name="Grimwood J."/>
            <person name="Fossdal C.G."/>
            <person name="Hansson D."/>
            <person name="Henrissat B."/>
            <person name="Hietala A."/>
            <person name="Himmelstrand K."/>
            <person name="Hoffmeister D."/>
            <person name="Hogberg N."/>
            <person name="James T.Y."/>
            <person name="Karlsson M."/>
            <person name="Kohler A."/>
            <person name="Kues U."/>
            <person name="Lee Y.H."/>
            <person name="Lin Y.C."/>
            <person name="Lind M."/>
            <person name="Lindquist E."/>
            <person name="Lombard V."/>
            <person name="Lucas S."/>
            <person name="Lunden K."/>
            <person name="Morin E."/>
            <person name="Murat C."/>
            <person name="Park J."/>
            <person name="Raffaello T."/>
            <person name="Rouze P."/>
            <person name="Salamov A."/>
            <person name="Schmutz J."/>
            <person name="Solheim H."/>
            <person name="Stahlberg J."/>
            <person name="Velez H."/>
            <person name="de Vries R.P."/>
            <person name="Wiebenga A."/>
            <person name="Woodward S."/>
            <person name="Yakovlev I."/>
            <person name="Garbelotto M."/>
            <person name="Martin F."/>
            <person name="Grigoriev I.V."/>
            <person name="Stenlid J."/>
        </authorList>
    </citation>
    <scope>NUCLEOTIDE SEQUENCE [LARGE SCALE GENOMIC DNA]</scope>
    <source>
        <strain evidence="6 7">TC 32-1</strain>
    </source>
</reference>
<keyword evidence="7" id="KW-1185">Reference proteome</keyword>
<dbReference type="STRING" id="747525.W4K4E6"/>
<name>W4K4E6_HETIT</name>
<accession>W4K4E6</accession>
<dbReference type="AlphaFoldDB" id="W4K4E6"/>
<protein>
    <submittedName>
        <fullName evidence="6">Uncharacterized protein</fullName>
    </submittedName>
</protein>
<dbReference type="InParanoid" id="W4K4E6"/>
<evidence type="ECO:0000256" key="5">
    <source>
        <dbReference type="ARBA" id="ARBA00023242"/>
    </source>
</evidence>
<comment type="similarity">
    <text evidence="2">Belongs to the Mediator complex subunit 27 family.</text>
</comment>
<evidence type="ECO:0000256" key="1">
    <source>
        <dbReference type="ARBA" id="ARBA00004123"/>
    </source>
</evidence>
<dbReference type="InterPro" id="IPR021627">
    <property type="entry name" value="Mediator_Med27"/>
</dbReference>
<gene>
    <name evidence="6" type="ORF">HETIRDRAFT_319541</name>
</gene>
<dbReference type="EMBL" id="KI925459">
    <property type="protein sequence ID" value="ETW80619.1"/>
    <property type="molecule type" value="Genomic_DNA"/>
</dbReference>
<dbReference type="Pfam" id="PF11571">
    <property type="entry name" value="Med27"/>
    <property type="match status" value="1"/>
</dbReference>
<evidence type="ECO:0000313" key="7">
    <source>
        <dbReference type="Proteomes" id="UP000030671"/>
    </source>
</evidence>
<evidence type="ECO:0000256" key="3">
    <source>
        <dbReference type="ARBA" id="ARBA00023015"/>
    </source>
</evidence>
<keyword evidence="3" id="KW-0805">Transcription regulation</keyword>
<keyword evidence="5" id="KW-0539">Nucleus</keyword>
<proteinExistence type="inferred from homology"/>
<dbReference type="PANTHER" id="PTHR13130:SF4">
    <property type="entry name" value="MEDIATOR OF RNA POLYMERASE II TRANSCRIPTION SUBUNIT 27"/>
    <property type="match status" value="1"/>
</dbReference>
<dbReference type="RefSeq" id="XP_009547346.1">
    <property type="nucleotide sequence ID" value="XM_009549051.1"/>
</dbReference>
<dbReference type="GeneID" id="20670606"/>
<evidence type="ECO:0000313" key="6">
    <source>
        <dbReference type="EMBL" id="ETW80619.1"/>
    </source>
</evidence>
<sequence>LLRFVIPDVLKAFIVLGHYEDPKEDRSQKYDDRPLLIETVTAFGARERKPPHSQSDYQVFLKLSQYIARMVQSAPRISFQCFMEMLVTYEGLFETQCTVCQRVLSAEGSIPPVARVWRAREGAEGVWDPRHVTCLQN</sequence>
<feature type="non-terminal residue" evidence="6">
    <location>
        <position position="1"/>
    </location>
</feature>
<evidence type="ECO:0000256" key="4">
    <source>
        <dbReference type="ARBA" id="ARBA00023163"/>
    </source>
</evidence>
<keyword evidence="4" id="KW-0804">Transcription</keyword>
<dbReference type="GO" id="GO:0006357">
    <property type="term" value="P:regulation of transcription by RNA polymerase II"/>
    <property type="evidence" value="ECO:0007669"/>
    <property type="project" value="TreeGrafter"/>
</dbReference>
<dbReference type="KEGG" id="hir:HETIRDRAFT_319541"/>
<comment type="subcellular location">
    <subcellularLocation>
        <location evidence="1">Nucleus</location>
    </subcellularLocation>
</comment>
<dbReference type="eggNOG" id="ENOG502SQH9">
    <property type="taxonomic scope" value="Eukaryota"/>
</dbReference>
<dbReference type="GO" id="GO:0003713">
    <property type="term" value="F:transcription coactivator activity"/>
    <property type="evidence" value="ECO:0007669"/>
    <property type="project" value="TreeGrafter"/>
</dbReference>
<evidence type="ECO:0000256" key="2">
    <source>
        <dbReference type="ARBA" id="ARBA00008048"/>
    </source>
</evidence>
<dbReference type="HOGENOM" id="CLU_159036_0_0_1"/>
<dbReference type="PANTHER" id="PTHR13130">
    <property type="entry name" value="34 KDA TRANSCRIPTIONAL CO-ACTIVATOR-RELATED"/>
    <property type="match status" value="1"/>
</dbReference>
<dbReference type="GO" id="GO:0016592">
    <property type="term" value="C:mediator complex"/>
    <property type="evidence" value="ECO:0007669"/>
    <property type="project" value="InterPro"/>
</dbReference>
<dbReference type="OrthoDB" id="10261040at2759"/>
<dbReference type="Proteomes" id="UP000030671">
    <property type="component" value="Unassembled WGS sequence"/>
</dbReference>
<organism evidence="6 7">
    <name type="scientific">Heterobasidion irregulare (strain TC 32-1)</name>
    <dbReference type="NCBI Taxonomy" id="747525"/>
    <lineage>
        <taxon>Eukaryota</taxon>
        <taxon>Fungi</taxon>
        <taxon>Dikarya</taxon>
        <taxon>Basidiomycota</taxon>
        <taxon>Agaricomycotina</taxon>
        <taxon>Agaricomycetes</taxon>
        <taxon>Russulales</taxon>
        <taxon>Bondarzewiaceae</taxon>
        <taxon>Heterobasidion</taxon>
        <taxon>Heterobasidion annosum species complex</taxon>
    </lineage>
</organism>